<feature type="transmembrane region" description="Helical" evidence="5">
    <location>
        <begin position="70"/>
        <end position="89"/>
    </location>
</feature>
<comment type="subcellular location">
    <subcellularLocation>
        <location evidence="1">Cell membrane</location>
        <topology evidence="1">Multi-pass membrane protein</topology>
    </subcellularLocation>
</comment>
<keyword evidence="3 5" id="KW-1133">Transmembrane helix</keyword>
<dbReference type="GO" id="GO:0005886">
    <property type="term" value="C:plasma membrane"/>
    <property type="evidence" value="ECO:0007669"/>
    <property type="project" value="UniProtKB-SubCell"/>
</dbReference>
<feature type="transmembrane region" description="Helical" evidence="5">
    <location>
        <begin position="95"/>
        <end position="112"/>
    </location>
</feature>
<dbReference type="PANTHER" id="PTHR43129">
    <property type="entry name" value="FOSMIDOMYCIN RESISTANCE PROTEIN"/>
    <property type="match status" value="1"/>
</dbReference>
<dbReference type="EMBL" id="JACHJP010000001">
    <property type="protein sequence ID" value="MBB4914243.1"/>
    <property type="molecule type" value="Genomic_DNA"/>
</dbReference>
<dbReference type="AlphaFoldDB" id="A0A7W7QIS6"/>
<feature type="transmembrane region" description="Helical" evidence="5">
    <location>
        <begin position="245"/>
        <end position="267"/>
    </location>
</feature>
<feature type="transmembrane region" description="Helical" evidence="5">
    <location>
        <begin position="304"/>
        <end position="321"/>
    </location>
</feature>
<comment type="caution">
    <text evidence="7">The sequence shown here is derived from an EMBL/GenBank/DDBJ whole genome shotgun (WGS) entry which is preliminary data.</text>
</comment>
<evidence type="ECO:0000313" key="8">
    <source>
        <dbReference type="Proteomes" id="UP000552644"/>
    </source>
</evidence>
<evidence type="ECO:0000313" key="7">
    <source>
        <dbReference type="EMBL" id="MBB4914243.1"/>
    </source>
</evidence>
<keyword evidence="2 5" id="KW-0812">Transmembrane</keyword>
<evidence type="ECO:0000259" key="6">
    <source>
        <dbReference type="PROSITE" id="PS50850"/>
    </source>
</evidence>
<keyword evidence="8" id="KW-1185">Reference proteome</keyword>
<feature type="transmembrane region" description="Helical" evidence="5">
    <location>
        <begin position="333"/>
        <end position="353"/>
    </location>
</feature>
<evidence type="ECO:0000256" key="3">
    <source>
        <dbReference type="ARBA" id="ARBA00022989"/>
    </source>
</evidence>
<gene>
    <name evidence="7" type="ORF">FHS44_001315</name>
</gene>
<dbReference type="Pfam" id="PF07690">
    <property type="entry name" value="MFS_1"/>
    <property type="match status" value="1"/>
</dbReference>
<evidence type="ECO:0000256" key="4">
    <source>
        <dbReference type="ARBA" id="ARBA00023136"/>
    </source>
</evidence>
<evidence type="ECO:0000256" key="1">
    <source>
        <dbReference type="ARBA" id="ARBA00004651"/>
    </source>
</evidence>
<keyword evidence="4 5" id="KW-0472">Membrane</keyword>
<dbReference type="Gene3D" id="1.20.1250.20">
    <property type="entry name" value="MFS general substrate transporter like domains"/>
    <property type="match status" value="2"/>
</dbReference>
<sequence>MEVKNNRALGLLTVTHGVNDMYQGAVPALLPFLVAERGYSYALVTGIIVAATGLSSVVQPLFGVVIDRRPMGWLVAVGMMAAGLGVGLSGLVDDYAWTWLAIALSGLGVAAYHPAAAKAARVVGGGSARSMGIFSVGGNVGVALAPLFVALILNAAGTRGTWLLAVPAVVAGVGYLLARRSPRASGSVPSASAASVSAAGVTGRDDWRAFGWLSALAVFWSVPYVVMGSFAALNVIGRFHVSTATGAATLTAFTAGGVVGTLVGGWLAERRGRLSTIRLGYLTAALAVAGVVLVPSLAGVLCCTLLFGTALFVPFAAQVTLAQDYLPNRVGTASGLTLGLTLSVGGLLSPAFGALADAWGVHTVLATLIAVLAVAVLLTLRLPEPSGLVQAPRPVAEPAA</sequence>
<dbReference type="SUPFAM" id="SSF103473">
    <property type="entry name" value="MFS general substrate transporter"/>
    <property type="match status" value="1"/>
</dbReference>
<dbReference type="RefSeq" id="WP_184712924.1">
    <property type="nucleotide sequence ID" value="NZ_JACHJP010000001.1"/>
</dbReference>
<accession>A0A7W7QIS6</accession>
<dbReference type="PROSITE" id="PS50850">
    <property type="entry name" value="MFS"/>
    <property type="match status" value="1"/>
</dbReference>
<dbReference type="GO" id="GO:0022857">
    <property type="term" value="F:transmembrane transporter activity"/>
    <property type="evidence" value="ECO:0007669"/>
    <property type="project" value="InterPro"/>
</dbReference>
<feature type="transmembrane region" description="Helical" evidence="5">
    <location>
        <begin position="159"/>
        <end position="178"/>
    </location>
</feature>
<proteinExistence type="predicted"/>
<feature type="domain" description="Major facilitator superfamily (MFS) profile" evidence="6">
    <location>
        <begin position="209"/>
        <end position="400"/>
    </location>
</feature>
<dbReference type="InterPro" id="IPR011701">
    <property type="entry name" value="MFS"/>
</dbReference>
<dbReference type="InterPro" id="IPR020846">
    <property type="entry name" value="MFS_dom"/>
</dbReference>
<evidence type="ECO:0000256" key="5">
    <source>
        <dbReference type="SAM" id="Phobius"/>
    </source>
</evidence>
<dbReference type="Proteomes" id="UP000552644">
    <property type="component" value="Unassembled WGS sequence"/>
</dbReference>
<feature type="transmembrane region" description="Helical" evidence="5">
    <location>
        <begin position="359"/>
        <end position="380"/>
    </location>
</feature>
<feature type="transmembrane region" description="Helical" evidence="5">
    <location>
        <begin position="39"/>
        <end position="58"/>
    </location>
</feature>
<organism evidence="7 8">
    <name type="scientific">Streptosporangium saharense</name>
    <dbReference type="NCBI Taxonomy" id="1706840"/>
    <lineage>
        <taxon>Bacteria</taxon>
        <taxon>Bacillati</taxon>
        <taxon>Actinomycetota</taxon>
        <taxon>Actinomycetes</taxon>
        <taxon>Streptosporangiales</taxon>
        <taxon>Streptosporangiaceae</taxon>
        <taxon>Streptosporangium</taxon>
    </lineage>
</organism>
<feature type="transmembrane region" description="Helical" evidence="5">
    <location>
        <begin position="133"/>
        <end position="153"/>
    </location>
</feature>
<dbReference type="CDD" id="cd17478">
    <property type="entry name" value="MFS_FsR"/>
    <property type="match status" value="1"/>
</dbReference>
<name>A0A7W7QIS6_9ACTN</name>
<dbReference type="PANTHER" id="PTHR43129:SF1">
    <property type="entry name" value="FOSMIDOMYCIN RESISTANCE PROTEIN"/>
    <property type="match status" value="1"/>
</dbReference>
<evidence type="ECO:0000256" key="2">
    <source>
        <dbReference type="ARBA" id="ARBA00022692"/>
    </source>
</evidence>
<reference evidence="7 8" key="1">
    <citation type="submission" date="2020-08" db="EMBL/GenBank/DDBJ databases">
        <title>Genomic Encyclopedia of Type Strains, Phase III (KMG-III): the genomes of soil and plant-associated and newly described type strains.</title>
        <authorList>
            <person name="Whitman W."/>
        </authorList>
    </citation>
    <scope>NUCLEOTIDE SEQUENCE [LARGE SCALE GENOMIC DNA]</scope>
    <source>
        <strain evidence="7 8">CECT 8840</strain>
    </source>
</reference>
<feature type="transmembrane region" description="Helical" evidence="5">
    <location>
        <begin position="210"/>
        <end position="233"/>
    </location>
</feature>
<protein>
    <submittedName>
        <fullName evidence="7">FSR family fosmidomycin resistance protein-like MFS transporter</fullName>
    </submittedName>
</protein>
<dbReference type="InterPro" id="IPR036259">
    <property type="entry name" value="MFS_trans_sf"/>
</dbReference>